<dbReference type="NCBIfam" id="TIGR01200">
    <property type="entry name" value="GLPGLI"/>
    <property type="match status" value="1"/>
</dbReference>
<dbReference type="Proteomes" id="UP000554004">
    <property type="component" value="Unassembled WGS sequence"/>
</dbReference>
<dbReference type="AlphaFoldDB" id="A0A847ETR8"/>
<reference evidence="1 2" key="1">
    <citation type="journal article" date="2020" name="Biotechnol. Biofuels">
        <title>New insights from the biogas microbiome by comprehensive genome-resolved metagenomics of nearly 1600 species originating from multiple anaerobic digesters.</title>
        <authorList>
            <person name="Campanaro S."/>
            <person name="Treu L."/>
            <person name="Rodriguez-R L.M."/>
            <person name="Kovalovszki A."/>
            <person name="Ziels R.M."/>
            <person name="Maus I."/>
            <person name="Zhu X."/>
            <person name="Kougias P.G."/>
            <person name="Basile A."/>
            <person name="Luo G."/>
            <person name="Schluter A."/>
            <person name="Konstantinidis K.T."/>
            <person name="Angelidaki I."/>
        </authorList>
    </citation>
    <scope>NUCLEOTIDE SEQUENCE [LARGE SCALE GENOMIC DNA]</scope>
    <source>
        <strain evidence="1">AS06rmzACSIP_421</strain>
    </source>
</reference>
<evidence type="ECO:0000313" key="1">
    <source>
        <dbReference type="EMBL" id="NLE31363.1"/>
    </source>
</evidence>
<gene>
    <name evidence="1" type="ORF">GX618_03790</name>
</gene>
<sequence length="273" mass="31833">MKPLAAFLTIITFSFPGLVKGQSNIKPIDEVVLELHYKLTFQRDSTDKESIRTEIFVLQIGKQVSRFISMGNLYMDSALVSNPNMDFSDLFRNRPRFSHHWEIFKAYPEGKITTIDYVLPDSYKYQEDLDLFNWVLMNDNSEILGNEVQKSIADFGGRTWEAWFAPEIPFNDGPYKFNGLPGLILNICDTKKYYCFELQSIRYLEAGSKSIYFRDSRYIETTKSVFFQSRERFRQDFVGGLLSTGMPIHENTNLDRAQNNMRRRNNPIELTAD</sequence>
<name>A0A847ETR8_9BACT</name>
<dbReference type="Pfam" id="PF09697">
    <property type="entry name" value="Porph_ging"/>
    <property type="match status" value="1"/>
</dbReference>
<dbReference type="InterPro" id="IPR005901">
    <property type="entry name" value="GLPGLI"/>
</dbReference>
<dbReference type="EMBL" id="JAAZAL010000137">
    <property type="protein sequence ID" value="NLE31363.1"/>
    <property type="molecule type" value="Genomic_DNA"/>
</dbReference>
<organism evidence="1 2">
    <name type="scientific">Candidatus Dojkabacteria bacterium</name>
    <dbReference type="NCBI Taxonomy" id="2099670"/>
    <lineage>
        <taxon>Bacteria</taxon>
        <taxon>Candidatus Dojkabacteria</taxon>
    </lineage>
</organism>
<proteinExistence type="predicted"/>
<comment type="caution">
    <text evidence="1">The sequence shown here is derived from an EMBL/GenBank/DDBJ whole genome shotgun (WGS) entry which is preliminary data.</text>
</comment>
<protein>
    <submittedName>
        <fullName evidence="1">GLPGLI family protein</fullName>
    </submittedName>
</protein>
<accession>A0A847ETR8</accession>
<evidence type="ECO:0000313" key="2">
    <source>
        <dbReference type="Proteomes" id="UP000554004"/>
    </source>
</evidence>